<sequence length="287" mass="30461">MQKSLIFMSILGVVYAGVGQLSPNEEAEAINLFNNLCSGYGSDGQDIGGSRVYCKRGSGEITESQNHRLNVQGQSGLGQTVFVQPPPARYHHNVEILSDGGPGGQTKIYVLPQEATHSITPNVQQGHVTQSKPVVYFLNGRSSSSSNSNSIRGGYGSPPSSSQQIREGYGASQVIQPVRNAPVRDNFGPPQSPPSHGGYASQQLTSTRGGYESQSTQSNRGGYASQQNLPNREGFASQLSSQFGRGLPNQSSQSEFGGFQSPSFQGTSDNFASQGPPTDRGQISITK</sequence>
<feature type="region of interest" description="Disordered" evidence="1">
    <location>
        <begin position="181"/>
        <end position="287"/>
    </location>
</feature>
<dbReference type="Proteomes" id="UP001642540">
    <property type="component" value="Unassembled WGS sequence"/>
</dbReference>
<name>A0ABP1RI38_9HEXA</name>
<keyword evidence="4" id="KW-1185">Reference proteome</keyword>
<reference evidence="3 4" key="1">
    <citation type="submission" date="2024-08" db="EMBL/GenBank/DDBJ databases">
        <authorList>
            <person name="Cucini C."/>
            <person name="Frati F."/>
        </authorList>
    </citation>
    <scope>NUCLEOTIDE SEQUENCE [LARGE SCALE GENOMIC DNA]</scope>
</reference>
<evidence type="ECO:0000313" key="4">
    <source>
        <dbReference type="Proteomes" id="UP001642540"/>
    </source>
</evidence>
<feature type="compositionally biased region" description="Low complexity" evidence="1">
    <location>
        <begin position="250"/>
        <end position="268"/>
    </location>
</feature>
<dbReference type="EMBL" id="CAXLJM020000075">
    <property type="protein sequence ID" value="CAL8128673.1"/>
    <property type="molecule type" value="Genomic_DNA"/>
</dbReference>
<evidence type="ECO:0008006" key="5">
    <source>
        <dbReference type="Google" id="ProtNLM"/>
    </source>
</evidence>
<feature type="signal peptide" evidence="2">
    <location>
        <begin position="1"/>
        <end position="16"/>
    </location>
</feature>
<evidence type="ECO:0000256" key="1">
    <source>
        <dbReference type="SAM" id="MobiDB-lite"/>
    </source>
</evidence>
<protein>
    <recommendedName>
        <fullName evidence="5">DUF243 domain-containing protein</fullName>
    </recommendedName>
</protein>
<feature type="compositionally biased region" description="Polar residues" evidence="1">
    <location>
        <begin position="269"/>
        <end position="287"/>
    </location>
</feature>
<feature type="region of interest" description="Disordered" evidence="1">
    <location>
        <begin position="139"/>
        <end position="167"/>
    </location>
</feature>
<evidence type="ECO:0000256" key="2">
    <source>
        <dbReference type="SAM" id="SignalP"/>
    </source>
</evidence>
<accession>A0ABP1RI38</accession>
<proteinExistence type="predicted"/>
<feature type="compositionally biased region" description="Polar residues" evidence="1">
    <location>
        <begin position="200"/>
        <end position="230"/>
    </location>
</feature>
<comment type="caution">
    <text evidence="3">The sequence shown here is derived from an EMBL/GenBank/DDBJ whole genome shotgun (WGS) entry which is preliminary data.</text>
</comment>
<organism evidence="3 4">
    <name type="scientific">Orchesella dallaii</name>
    <dbReference type="NCBI Taxonomy" id="48710"/>
    <lineage>
        <taxon>Eukaryota</taxon>
        <taxon>Metazoa</taxon>
        <taxon>Ecdysozoa</taxon>
        <taxon>Arthropoda</taxon>
        <taxon>Hexapoda</taxon>
        <taxon>Collembola</taxon>
        <taxon>Entomobryomorpha</taxon>
        <taxon>Entomobryoidea</taxon>
        <taxon>Orchesellidae</taxon>
        <taxon>Orchesellinae</taxon>
        <taxon>Orchesella</taxon>
    </lineage>
</organism>
<gene>
    <name evidence="3" type="ORF">ODALV1_LOCUS22445</name>
</gene>
<keyword evidence="2" id="KW-0732">Signal</keyword>
<evidence type="ECO:0000313" key="3">
    <source>
        <dbReference type="EMBL" id="CAL8128673.1"/>
    </source>
</evidence>
<feature type="chain" id="PRO_5046413370" description="DUF243 domain-containing protein" evidence="2">
    <location>
        <begin position="17"/>
        <end position="287"/>
    </location>
</feature>